<dbReference type="RefSeq" id="WP_002948077.1">
    <property type="nucleotide sequence ID" value="NZ_ACVQ01000017.1"/>
</dbReference>
<dbReference type="Proteomes" id="UP000003107">
    <property type="component" value="Unassembled WGS sequence"/>
</dbReference>
<proteinExistence type="inferred from homology"/>
<reference evidence="5 6" key="1">
    <citation type="submission" date="2009-07" db="EMBL/GenBank/DDBJ databases">
        <authorList>
            <person name="Madupu R."/>
            <person name="Sebastian Y."/>
            <person name="Durkin A.S."/>
            <person name="Torralba M."/>
            <person name="Methe B."/>
            <person name="Sutton G.G."/>
            <person name="Strausberg R.L."/>
            <person name="Nelson K.E."/>
        </authorList>
    </citation>
    <scope>NUCLEOTIDE SEQUENCE [LARGE SCALE GENOMIC DNA]</scope>
    <source>
        <strain evidence="5 6">RM3277</strain>
    </source>
</reference>
<evidence type="ECO:0000313" key="5">
    <source>
        <dbReference type="EMBL" id="EET80003.1"/>
    </source>
</evidence>
<dbReference type="InterPro" id="IPR042525">
    <property type="entry name" value="Rad52_Rad59_Rad22_sf"/>
</dbReference>
<dbReference type="SUPFAM" id="SSF54768">
    <property type="entry name" value="dsRNA-binding domain-like"/>
    <property type="match status" value="1"/>
</dbReference>
<dbReference type="OrthoDB" id="149299at2"/>
<evidence type="ECO:0000313" key="6">
    <source>
        <dbReference type="Proteomes" id="UP000003107"/>
    </source>
</evidence>
<dbReference type="GO" id="GO:0045002">
    <property type="term" value="P:double-strand break repair via single-strand annealing"/>
    <property type="evidence" value="ECO:0007669"/>
    <property type="project" value="TreeGrafter"/>
</dbReference>
<dbReference type="InterPro" id="IPR041247">
    <property type="entry name" value="Rad52_fam"/>
</dbReference>
<dbReference type="PANTHER" id="PTHR12132:SF1">
    <property type="entry name" value="DNA REPAIR PROTEIN RAD52 HOMOLOG"/>
    <property type="match status" value="1"/>
</dbReference>
<keyword evidence="2" id="KW-0227">DNA damage</keyword>
<name>C6RFJ5_9BACT</name>
<evidence type="ECO:0000256" key="1">
    <source>
        <dbReference type="ARBA" id="ARBA00006638"/>
    </source>
</evidence>
<dbReference type="eggNOG" id="COG5055">
    <property type="taxonomic scope" value="Bacteria"/>
</dbReference>
<dbReference type="STRING" id="553219.CAMSH0001_0501"/>
<comment type="caution">
    <text evidence="5">The sequence shown here is derived from an EMBL/GenBank/DDBJ whole genome shotgun (WGS) entry which is preliminary data.</text>
</comment>
<evidence type="ECO:0000256" key="2">
    <source>
        <dbReference type="ARBA" id="ARBA00022763"/>
    </source>
</evidence>
<dbReference type="AlphaFoldDB" id="C6RFJ5"/>
<organism evidence="5 6">
    <name type="scientific">Campylobacter showae RM3277</name>
    <dbReference type="NCBI Taxonomy" id="553219"/>
    <lineage>
        <taxon>Bacteria</taxon>
        <taxon>Pseudomonadati</taxon>
        <taxon>Campylobacterota</taxon>
        <taxon>Epsilonproteobacteria</taxon>
        <taxon>Campylobacterales</taxon>
        <taxon>Campylobacteraceae</taxon>
        <taxon>Campylobacter</taxon>
    </lineage>
</organism>
<gene>
    <name evidence="5" type="ORF">CAMSH0001_0501</name>
</gene>
<dbReference type="GO" id="GO:0000724">
    <property type="term" value="P:double-strand break repair via homologous recombination"/>
    <property type="evidence" value="ECO:0007669"/>
    <property type="project" value="TreeGrafter"/>
</dbReference>
<keyword evidence="6" id="KW-1185">Reference proteome</keyword>
<dbReference type="GeneID" id="60990274"/>
<evidence type="ECO:0000256" key="3">
    <source>
        <dbReference type="ARBA" id="ARBA00023172"/>
    </source>
</evidence>
<protein>
    <submittedName>
        <fullName evidence="5">Recombination protein rad52</fullName>
    </submittedName>
</protein>
<dbReference type="Pfam" id="PF04098">
    <property type="entry name" value="Rad52_Rad22"/>
    <property type="match status" value="1"/>
</dbReference>
<dbReference type="InterPro" id="IPR007232">
    <property type="entry name" value="Rad52_Rad59_Rad22"/>
</dbReference>
<dbReference type="EMBL" id="ACVQ01000017">
    <property type="protein sequence ID" value="EET80003.1"/>
    <property type="molecule type" value="Genomic_DNA"/>
</dbReference>
<keyword evidence="4" id="KW-0234">DNA repair</keyword>
<dbReference type="Gene3D" id="3.30.390.80">
    <property type="entry name" value="DNA repair protein Rad52/59/22"/>
    <property type="match status" value="1"/>
</dbReference>
<dbReference type="GO" id="GO:0006312">
    <property type="term" value="P:mitotic recombination"/>
    <property type="evidence" value="ECO:0007669"/>
    <property type="project" value="TreeGrafter"/>
</dbReference>
<dbReference type="PANTHER" id="PTHR12132">
    <property type="entry name" value="DNA REPAIR AND RECOMBINATION PROTEIN RAD52, RAD59"/>
    <property type="match status" value="1"/>
</dbReference>
<sequence>MFNEKQIKILQEELDSSRIKTREKAGIKLSYLEGFDVIEAANNIFGFGSWSYNIVSLGQVSQETNNNQNAVICYKAVVKVDVFSLDHSKCITRQDVGFGTGVAKSLADAHENGAKEAVTDALKRSLRTFGNQFGNSLYDKSRNYVPQNAQQNNLSKATVSLHKQEQKPNFYTRQNNLSQTDEQTTLQNLGLDIVQRNGFLLVTGKDVFSKKDTIKSLGFRWDNDSKQWYKAISPNVA</sequence>
<keyword evidence="3" id="KW-0233">DNA recombination</keyword>
<evidence type="ECO:0000256" key="4">
    <source>
        <dbReference type="ARBA" id="ARBA00023204"/>
    </source>
</evidence>
<accession>C6RFJ5</accession>
<comment type="similarity">
    <text evidence="1">Belongs to the RAD52 family.</text>
</comment>